<keyword evidence="1" id="KW-1133">Transmembrane helix</keyword>
<sequence length="104" mass="10820">MIDLQPPLPFPSALPCRSCPALPPLPCPAPPLLPLELATHNSQLAIDNSDLGPSSRAVPGSQKWATALKVHPPPRTAIAIAIAIASVSVSVSVSVSAARRQRHL</sequence>
<gene>
    <name evidence="2" type="ORF">DHEL01_v203754</name>
</gene>
<organism evidence="2 3">
    <name type="scientific">Diaporthe helianthi</name>
    <dbReference type="NCBI Taxonomy" id="158607"/>
    <lineage>
        <taxon>Eukaryota</taxon>
        <taxon>Fungi</taxon>
        <taxon>Dikarya</taxon>
        <taxon>Ascomycota</taxon>
        <taxon>Pezizomycotina</taxon>
        <taxon>Sordariomycetes</taxon>
        <taxon>Sordariomycetidae</taxon>
        <taxon>Diaporthales</taxon>
        <taxon>Diaporthaceae</taxon>
        <taxon>Diaporthe</taxon>
    </lineage>
</organism>
<keyword evidence="3" id="KW-1185">Reference proteome</keyword>
<proteinExistence type="predicted"/>
<keyword evidence="1" id="KW-0812">Transmembrane</keyword>
<accession>A0A2P5I5Q8</accession>
<feature type="transmembrane region" description="Helical" evidence="1">
    <location>
        <begin position="77"/>
        <end position="98"/>
    </location>
</feature>
<evidence type="ECO:0000256" key="1">
    <source>
        <dbReference type="SAM" id="Phobius"/>
    </source>
</evidence>
<dbReference type="AlphaFoldDB" id="A0A2P5I5Q8"/>
<dbReference type="InParanoid" id="A0A2P5I5Q8"/>
<dbReference type="EMBL" id="MAVT02000235">
    <property type="protein sequence ID" value="POS77848.1"/>
    <property type="molecule type" value="Genomic_DNA"/>
</dbReference>
<evidence type="ECO:0000313" key="3">
    <source>
        <dbReference type="Proteomes" id="UP000094444"/>
    </source>
</evidence>
<keyword evidence="1" id="KW-0472">Membrane</keyword>
<reference evidence="2" key="1">
    <citation type="submission" date="2017-09" db="EMBL/GenBank/DDBJ databases">
        <title>Polyketide synthases of a Diaporthe helianthi virulent isolate.</title>
        <authorList>
            <person name="Baroncelli R."/>
        </authorList>
    </citation>
    <scope>NUCLEOTIDE SEQUENCE [LARGE SCALE GENOMIC DNA]</scope>
    <source>
        <strain evidence="2">7/96</strain>
    </source>
</reference>
<comment type="caution">
    <text evidence="2">The sequence shown here is derived from an EMBL/GenBank/DDBJ whole genome shotgun (WGS) entry which is preliminary data.</text>
</comment>
<dbReference type="Proteomes" id="UP000094444">
    <property type="component" value="Unassembled WGS sequence"/>
</dbReference>
<protein>
    <submittedName>
        <fullName evidence="2">Uncharacterized protein</fullName>
    </submittedName>
</protein>
<evidence type="ECO:0000313" key="2">
    <source>
        <dbReference type="EMBL" id="POS77848.1"/>
    </source>
</evidence>
<name>A0A2P5I5Q8_DIAHE</name>